<dbReference type="AlphaFoldDB" id="A0A4Z1KN98"/>
<gene>
    <name evidence="1" type="ORF">BPOR_0222g00060</name>
</gene>
<dbReference type="EMBL" id="PQXO01000222">
    <property type="protein sequence ID" value="TGO87491.1"/>
    <property type="molecule type" value="Genomic_DNA"/>
</dbReference>
<organism evidence="1 2">
    <name type="scientific">Botrytis porri</name>
    <dbReference type="NCBI Taxonomy" id="87229"/>
    <lineage>
        <taxon>Eukaryota</taxon>
        <taxon>Fungi</taxon>
        <taxon>Dikarya</taxon>
        <taxon>Ascomycota</taxon>
        <taxon>Pezizomycotina</taxon>
        <taxon>Leotiomycetes</taxon>
        <taxon>Helotiales</taxon>
        <taxon>Sclerotiniaceae</taxon>
        <taxon>Botrytis</taxon>
    </lineage>
</organism>
<evidence type="ECO:0000313" key="2">
    <source>
        <dbReference type="Proteomes" id="UP000297280"/>
    </source>
</evidence>
<evidence type="ECO:0000313" key="1">
    <source>
        <dbReference type="EMBL" id="TGO87491.1"/>
    </source>
</evidence>
<proteinExistence type="predicted"/>
<dbReference type="Proteomes" id="UP000297280">
    <property type="component" value="Unassembled WGS sequence"/>
</dbReference>
<sequence length="285" mass="33527">MCGSVNDPLDKSDFGILDGKEEWSAHERFKAENFWAWLAARTYKLKLHKEMCNVHEARYESYSHLLHQWRNCKIRRPYQDETNYDHDRDSKIFDELNFYGIEQKEWEFSKSKSKLSGLVKELLRDRQSELEKKRAKILTKARSAMRKAVCEVNAGDGYSNSLKRVDDLLKLNGTSREAWLGKLLFELPALALLDTFRHYLQPTASELEKGDRQAQEALDKLDKQRKEFLATISVKPAKSPSNCRYNLYERINDYLKNATGKDRERRALRNQWEKAKYDYSTLEGV</sequence>
<protein>
    <submittedName>
        <fullName evidence="1">Uncharacterized protein</fullName>
    </submittedName>
</protein>
<name>A0A4Z1KN98_9HELO</name>
<comment type="caution">
    <text evidence="1">The sequence shown here is derived from an EMBL/GenBank/DDBJ whole genome shotgun (WGS) entry which is preliminary data.</text>
</comment>
<accession>A0A4Z1KN98</accession>
<reference evidence="1 2" key="1">
    <citation type="submission" date="2017-12" db="EMBL/GenBank/DDBJ databases">
        <title>Comparative genomics of Botrytis spp.</title>
        <authorList>
            <person name="Valero-Jimenez C.A."/>
            <person name="Tapia P."/>
            <person name="Veloso J."/>
            <person name="Silva-Moreno E."/>
            <person name="Staats M."/>
            <person name="Valdes J.H."/>
            <person name="Van Kan J.A.L."/>
        </authorList>
    </citation>
    <scope>NUCLEOTIDE SEQUENCE [LARGE SCALE GENOMIC DNA]</scope>
    <source>
        <strain evidence="1 2">MUCL3349</strain>
    </source>
</reference>
<keyword evidence="2" id="KW-1185">Reference proteome</keyword>